<proteinExistence type="predicted"/>
<dbReference type="PANTHER" id="PTHR31245">
    <property type="entry name" value="UBIQUITIN SYSTEM COMPONENT CUE PROTEIN"/>
    <property type="match status" value="1"/>
</dbReference>
<dbReference type="AlphaFoldDB" id="A0AAD9IL88"/>
<keyword evidence="5" id="KW-1185">Reference proteome</keyword>
<keyword evidence="1" id="KW-0175">Coiled coil</keyword>
<dbReference type="InterPro" id="IPR003892">
    <property type="entry name" value="CUE"/>
</dbReference>
<dbReference type="EMBL" id="JASFZW010000003">
    <property type="protein sequence ID" value="KAK2079240.1"/>
    <property type="molecule type" value="Genomic_DNA"/>
</dbReference>
<dbReference type="PROSITE" id="PS51140">
    <property type="entry name" value="CUE"/>
    <property type="match status" value="1"/>
</dbReference>
<dbReference type="InterPro" id="IPR009060">
    <property type="entry name" value="UBA-like_sf"/>
</dbReference>
<evidence type="ECO:0000313" key="4">
    <source>
        <dbReference type="EMBL" id="KAK2079240.1"/>
    </source>
</evidence>
<name>A0AAD9IL88_PROWI</name>
<evidence type="ECO:0000256" key="1">
    <source>
        <dbReference type="SAM" id="Coils"/>
    </source>
</evidence>
<dbReference type="CDD" id="cd14279">
    <property type="entry name" value="CUE"/>
    <property type="match status" value="1"/>
</dbReference>
<dbReference type="Pfam" id="PF02845">
    <property type="entry name" value="CUE"/>
    <property type="match status" value="1"/>
</dbReference>
<dbReference type="PANTHER" id="PTHR31245:SF20">
    <property type="entry name" value="F18B13.13 PROTEIN"/>
    <property type="match status" value="1"/>
</dbReference>
<gene>
    <name evidence="4" type="ORF">QBZ16_002931</name>
</gene>
<feature type="compositionally biased region" description="Polar residues" evidence="2">
    <location>
        <begin position="1"/>
        <end position="12"/>
    </location>
</feature>
<comment type="caution">
    <text evidence="4">The sequence shown here is derived from an EMBL/GenBank/DDBJ whole genome shotgun (WGS) entry which is preliminary data.</text>
</comment>
<feature type="domain" description="CUE" evidence="3">
    <location>
        <begin position="52"/>
        <end position="95"/>
    </location>
</feature>
<dbReference type="Proteomes" id="UP001255856">
    <property type="component" value="Unassembled WGS sequence"/>
</dbReference>
<sequence length="280" mass="30336">MSVVSFSGSKRLQPSEDGRAGEQLLGKRARWQEEDQRHSNCGIAFARAHPAGRRSTLQALAALFPGMSDHDIASVLSEYGNDVDAAIRRLNELQLSRASGDTARGTASADGSGAATPATPVVAAEEAQVEAKVVEEISPAPQKTASEWVEAMVREMSSARDLEDARARAARLLEAFERGVLSHSASQETASSPTKLRHQASELARENALLKRAVAIQNARLHEAGAREREVAELRAALSEKERQVQGLQVQVYSLQVHLQKATADAERALQPEFRNPDVF</sequence>
<evidence type="ECO:0000313" key="5">
    <source>
        <dbReference type="Proteomes" id="UP001255856"/>
    </source>
</evidence>
<dbReference type="Gene3D" id="1.10.8.10">
    <property type="entry name" value="DNA helicase RuvA subunit, C-terminal domain"/>
    <property type="match status" value="1"/>
</dbReference>
<reference evidence="4" key="1">
    <citation type="submission" date="2021-01" db="EMBL/GenBank/DDBJ databases">
        <authorList>
            <person name="Eckstrom K.M.E."/>
        </authorList>
    </citation>
    <scope>NUCLEOTIDE SEQUENCE</scope>
    <source>
        <strain evidence="4">UVCC 0001</strain>
    </source>
</reference>
<organism evidence="4 5">
    <name type="scientific">Prototheca wickerhamii</name>
    <dbReference type="NCBI Taxonomy" id="3111"/>
    <lineage>
        <taxon>Eukaryota</taxon>
        <taxon>Viridiplantae</taxon>
        <taxon>Chlorophyta</taxon>
        <taxon>core chlorophytes</taxon>
        <taxon>Trebouxiophyceae</taxon>
        <taxon>Chlorellales</taxon>
        <taxon>Chlorellaceae</taxon>
        <taxon>Prototheca</taxon>
    </lineage>
</organism>
<evidence type="ECO:0000256" key="2">
    <source>
        <dbReference type="SAM" id="MobiDB-lite"/>
    </source>
</evidence>
<protein>
    <recommendedName>
        <fullName evidence="3">CUE domain-containing protein</fullName>
    </recommendedName>
</protein>
<dbReference type="GO" id="GO:0043130">
    <property type="term" value="F:ubiquitin binding"/>
    <property type="evidence" value="ECO:0007669"/>
    <property type="project" value="InterPro"/>
</dbReference>
<dbReference type="SUPFAM" id="SSF46934">
    <property type="entry name" value="UBA-like"/>
    <property type="match status" value="1"/>
</dbReference>
<feature type="coiled-coil region" evidence="1">
    <location>
        <begin position="224"/>
        <end position="251"/>
    </location>
</feature>
<accession>A0AAD9IL88</accession>
<evidence type="ECO:0000259" key="3">
    <source>
        <dbReference type="PROSITE" id="PS51140"/>
    </source>
</evidence>
<feature type="region of interest" description="Disordered" evidence="2">
    <location>
        <begin position="1"/>
        <end position="24"/>
    </location>
</feature>